<accession>A0ABP6KP16</accession>
<name>A0ABP6KP16_9ACTN</name>
<evidence type="ECO:0000313" key="1">
    <source>
        <dbReference type="EMBL" id="GAA3012614.1"/>
    </source>
</evidence>
<gene>
    <name evidence="1" type="ORF">GCM10017559_39520</name>
</gene>
<proteinExistence type="predicted"/>
<comment type="caution">
    <text evidence="1">The sequence shown here is derived from an EMBL/GenBank/DDBJ whole genome shotgun (WGS) entry which is preliminary data.</text>
</comment>
<keyword evidence="2" id="KW-1185">Reference proteome</keyword>
<sequence length="183" mass="19734">MVPRRARERIPVIRQVPAGGPASDDPGTPRTWTVWSTDPGRHRALLAGRVAATVTGLEHGCAGPGRARTVVALWLAGRAGPLLEAPGPDDWRRGHSEEASPAWQLRVPMGGDGRELRLPGQLGVRYGAAEVGYARRLLERPDAVRRVRAGWDVLTAPETTVEQALPLLGLRSEFPADEDVPCP</sequence>
<reference evidence="2" key="1">
    <citation type="journal article" date="2019" name="Int. J. Syst. Evol. Microbiol.">
        <title>The Global Catalogue of Microorganisms (GCM) 10K type strain sequencing project: providing services to taxonomists for standard genome sequencing and annotation.</title>
        <authorList>
            <consortium name="The Broad Institute Genomics Platform"/>
            <consortium name="The Broad Institute Genome Sequencing Center for Infectious Disease"/>
            <person name="Wu L."/>
            <person name="Ma J."/>
        </authorList>
    </citation>
    <scope>NUCLEOTIDE SEQUENCE [LARGE SCALE GENOMIC DNA]</scope>
    <source>
        <strain evidence="2">JCM 3106</strain>
    </source>
</reference>
<evidence type="ECO:0000313" key="2">
    <source>
        <dbReference type="Proteomes" id="UP001499930"/>
    </source>
</evidence>
<protein>
    <submittedName>
        <fullName evidence="1">Uncharacterized protein</fullName>
    </submittedName>
</protein>
<dbReference type="EMBL" id="BAAAWD010000010">
    <property type="protein sequence ID" value="GAA3012614.1"/>
    <property type="molecule type" value="Genomic_DNA"/>
</dbReference>
<organism evidence="1 2">
    <name type="scientific">Streptosporangium longisporum</name>
    <dbReference type="NCBI Taxonomy" id="46187"/>
    <lineage>
        <taxon>Bacteria</taxon>
        <taxon>Bacillati</taxon>
        <taxon>Actinomycetota</taxon>
        <taxon>Actinomycetes</taxon>
        <taxon>Streptosporangiales</taxon>
        <taxon>Streptosporangiaceae</taxon>
        <taxon>Streptosporangium</taxon>
    </lineage>
</organism>
<dbReference type="Proteomes" id="UP001499930">
    <property type="component" value="Unassembled WGS sequence"/>
</dbReference>